<dbReference type="GO" id="GO:0005737">
    <property type="term" value="C:cytoplasm"/>
    <property type="evidence" value="ECO:0007669"/>
    <property type="project" value="UniProtKB-SubCell"/>
</dbReference>
<evidence type="ECO:0000256" key="3">
    <source>
        <dbReference type="ARBA" id="ARBA00022618"/>
    </source>
</evidence>
<keyword evidence="5" id="KW-0175">Coiled coil</keyword>
<dbReference type="NCBIfam" id="TIGR03544">
    <property type="entry name" value="DivI1A_domain"/>
    <property type="match status" value="1"/>
</dbReference>
<comment type="subcellular location">
    <subcellularLocation>
        <location evidence="1">Cytoplasm</location>
    </subcellularLocation>
</comment>
<dbReference type="GO" id="GO:0008360">
    <property type="term" value="P:regulation of cell shape"/>
    <property type="evidence" value="ECO:0007669"/>
    <property type="project" value="UniProtKB-KW"/>
</dbReference>
<dbReference type="InterPro" id="IPR011229">
    <property type="entry name" value="Cell_cycle_GpsB"/>
</dbReference>
<name>E7FUJ9_ERYRH</name>
<protein>
    <submittedName>
        <fullName evidence="7">DivIVA domain protein</fullName>
    </submittedName>
</protein>
<comment type="caution">
    <text evidence="7">The sequence shown here is derived from an EMBL/GenBank/DDBJ whole genome shotgun (WGS) entry which is preliminary data.</text>
</comment>
<keyword evidence="2" id="KW-0963">Cytoplasm</keyword>
<proteinExistence type="predicted"/>
<evidence type="ECO:0000256" key="5">
    <source>
        <dbReference type="ARBA" id="ARBA00023054"/>
    </source>
</evidence>
<evidence type="ECO:0000313" key="8">
    <source>
        <dbReference type="Proteomes" id="UP000003028"/>
    </source>
</evidence>
<dbReference type="InterPro" id="IPR019933">
    <property type="entry name" value="DivIVA_domain"/>
</dbReference>
<evidence type="ECO:0000256" key="2">
    <source>
        <dbReference type="ARBA" id="ARBA00022490"/>
    </source>
</evidence>
<dbReference type="EMBL" id="ACLK02000001">
    <property type="protein sequence ID" value="EFY09404.1"/>
    <property type="molecule type" value="Genomic_DNA"/>
</dbReference>
<accession>E7FUJ9</accession>
<dbReference type="Proteomes" id="UP000003028">
    <property type="component" value="Unassembled WGS sequence"/>
</dbReference>
<keyword evidence="4" id="KW-0133">Cell shape</keyword>
<sequence length="109" mass="13054">MRGEFMAQKLTTQAILDKEFHVDFKGYNAVEVDQFLDQVMHDYEFFEGIIKEQKELLDRYETTLGQQKRMLLEYEGRDRVSKDMPTQFSHVDILKRVSRLEEAVFNNKK</sequence>
<evidence type="ECO:0000256" key="6">
    <source>
        <dbReference type="ARBA" id="ARBA00023306"/>
    </source>
</evidence>
<dbReference type="Gene3D" id="6.10.250.660">
    <property type="match status" value="1"/>
</dbReference>
<organism evidence="7 8">
    <name type="scientific">Erysipelothrix rhusiopathiae ATCC 19414</name>
    <dbReference type="NCBI Taxonomy" id="525280"/>
    <lineage>
        <taxon>Bacteria</taxon>
        <taxon>Bacillati</taxon>
        <taxon>Bacillota</taxon>
        <taxon>Erysipelotrichia</taxon>
        <taxon>Erysipelotrichales</taxon>
        <taxon>Erysipelotrichaceae</taxon>
        <taxon>Erysipelothrix</taxon>
    </lineage>
</organism>
<dbReference type="InterPro" id="IPR007793">
    <property type="entry name" value="DivIVA_fam"/>
</dbReference>
<dbReference type="AlphaFoldDB" id="E7FUJ9"/>
<dbReference type="Pfam" id="PF05103">
    <property type="entry name" value="DivIVA"/>
    <property type="match status" value="1"/>
</dbReference>
<dbReference type="STRING" id="1648.A2I91_06215"/>
<dbReference type="GO" id="GO:0051301">
    <property type="term" value="P:cell division"/>
    <property type="evidence" value="ECO:0007669"/>
    <property type="project" value="UniProtKB-KW"/>
</dbReference>
<gene>
    <name evidence="7" type="ORF">HMPREF0357_10199</name>
</gene>
<keyword evidence="6" id="KW-0131">Cell cycle</keyword>
<dbReference type="PIRSF" id="PIRSF029938">
    <property type="entry name" value="UCP029938"/>
    <property type="match status" value="1"/>
</dbReference>
<evidence type="ECO:0000256" key="4">
    <source>
        <dbReference type="ARBA" id="ARBA00022960"/>
    </source>
</evidence>
<evidence type="ECO:0000313" key="7">
    <source>
        <dbReference type="EMBL" id="EFY09404.1"/>
    </source>
</evidence>
<reference evidence="7" key="1">
    <citation type="submission" date="2011-01" db="EMBL/GenBank/DDBJ databases">
        <authorList>
            <person name="Muzny D."/>
            <person name="Qin X."/>
            <person name="Buhay C."/>
            <person name="Dugan-Rocha S."/>
            <person name="Ding Y."/>
            <person name="Chen G."/>
            <person name="Hawes A."/>
            <person name="Holder M."/>
            <person name="Jhangiani S."/>
            <person name="Johnson A."/>
            <person name="Khan Z."/>
            <person name="Li Z."/>
            <person name="Liu W."/>
            <person name="Liu X."/>
            <person name="Perez L."/>
            <person name="Shen H."/>
            <person name="Wang Q."/>
            <person name="Watt J."/>
            <person name="Xi L."/>
            <person name="Xin Y."/>
            <person name="Zhou J."/>
            <person name="Deng J."/>
            <person name="Jiang H."/>
            <person name="Liu Y."/>
            <person name="Qu J."/>
            <person name="Song X.-Z."/>
            <person name="Zhang L."/>
            <person name="Villasana D."/>
            <person name="Johnson A."/>
            <person name="Liu J."/>
            <person name="Liyanage D."/>
            <person name="Lorensuhewa L."/>
            <person name="Robinson T."/>
            <person name="Song A."/>
            <person name="Song B.-B."/>
            <person name="Dinh H."/>
            <person name="Thornton R."/>
            <person name="Coyle M."/>
            <person name="Francisco L."/>
            <person name="Jackson L."/>
            <person name="Javaid M."/>
            <person name="Korchina V."/>
            <person name="Kovar C."/>
            <person name="Mata R."/>
            <person name="Mathew T."/>
            <person name="Ngo R."/>
            <person name="Nguyen L."/>
            <person name="Nguyen N."/>
            <person name="Okwuonu G."/>
            <person name="Ongeri F."/>
            <person name="Pham C."/>
            <person name="Simmons D."/>
            <person name="Wilczek-Boney K."/>
            <person name="Hale W."/>
            <person name="Jakkamsetti A."/>
            <person name="Pham P."/>
            <person name="Ruth R."/>
            <person name="San Lucas F."/>
            <person name="Warren J."/>
            <person name="Zhang J."/>
            <person name="Zhao Z."/>
            <person name="Zhou C."/>
            <person name="Zhu D."/>
            <person name="Lee S."/>
            <person name="Bess C."/>
            <person name="Blankenburg K."/>
            <person name="Forbes L."/>
            <person name="Fu Q."/>
            <person name="Gubbala S."/>
            <person name="Hirani K."/>
            <person name="Jayaseelan J.C."/>
            <person name="Lara F."/>
            <person name="Munidasa M."/>
            <person name="Palculict T."/>
            <person name="Patil S."/>
            <person name="Pu L.-L."/>
            <person name="Saada N."/>
            <person name="Tang L."/>
            <person name="Weissenberger G."/>
            <person name="Zhu Y."/>
            <person name="Hemphill L."/>
            <person name="Shang Y."/>
            <person name="Youmans B."/>
            <person name="Ayvaz T."/>
            <person name="Ross M."/>
            <person name="Santibanez J."/>
            <person name="Aqrawi P."/>
            <person name="Gross S."/>
            <person name="Joshi V."/>
            <person name="Fowler G."/>
            <person name="Nazareth L."/>
            <person name="Reid J."/>
            <person name="Worley K."/>
            <person name="Petrosino J."/>
            <person name="Highlander S."/>
            <person name="Gibbs R."/>
        </authorList>
    </citation>
    <scope>NUCLEOTIDE SEQUENCE [LARGE SCALE GENOMIC DNA]</scope>
    <source>
        <strain evidence="7">ATCC 19414</strain>
    </source>
</reference>
<evidence type="ECO:0000256" key="1">
    <source>
        <dbReference type="ARBA" id="ARBA00004496"/>
    </source>
</evidence>
<keyword evidence="3" id="KW-0132">Cell division</keyword>
<keyword evidence="8" id="KW-1185">Reference proteome</keyword>